<comment type="caution">
    <text evidence="2">The sequence shown here is derived from an EMBL/GenBank/DDBJ whole genome shotgun (WGS) entry which is preliminary data.</text>
</comment>
<keyword evidence="1" id="KW-0812">Transmembrane</keyword>
<protein>
    <submittedName>
        <fullName evidence="2">Olfactory receptor 235</fullName>
    </submittedName>
</protein>
<dbReference type="EMBL" id="CAJNRD030000113">
    <property type="protein sequence ID" value="CAG5070430.1"/>
    <property type="molecule type" value="Genomic_DNA"/>
</dbReference>
<reference evidence="2" key="1">
    <citation type="submission" date="2021-04" db="EMBL/GenBank/DDBJ databases">
        <authorList>
            <person name="Chebbi M.A.C M."/>
        </authorList>
    </citation>
    <scope>NUCLEOTIDE SEQUENCE</scope>
</reference>
<dbReference type="Proteomes" id="UP000786811">
    <property type="component" value="Unassembled WGS sequence"/>
</dbReference>
<feature type="transmembrane region" description="Helical" evidence="1">
    <location>
        <begin position="53"/>
        <end position="72"/>
    </location>
</feature>
<feature type="non-terminal residue" evidence="2">
    <location>
        <position position="129"/>
    </location>
</feature>
<dbReference type="OrthoDB" id="6617147at2759"/>
<proteinExistence type="predicted"/>
<evidence type="ECO:0000313" key="3">
    <source>
        <dbReference type="Proteomes" id="UP000786811"/>
    </source>
</evidence>
<evidence type="ECO:0000256" key="1">
    <source>
        <dbReference type="SAM" id="Phobius"/>
    </source>
</evidence>
<keyword evidence="1" id="KW-1133">Transmembrane helix</keyword>
<dbReference type="AlphaFoldDB" id="A0A8J2E070"/>
<keyword evidence="2" id="KW-0675">Receptor</keyword>
<organism evidence="2 3">
    <name type="scientific">Cotesia congregata</name>
    <name type="common">Parasitoid wasp</name>
    <name type="synonym">Apanteles congregatus</name>
    <dbReference type="NCBI Taxonomy" id="51543"/>
    <lineage>
        <taxon>Eukaryota</taxon>
        <taxon>Metazoa</taxon>
        <taxon>Ecdysozoa</taxon>
        <taxon>Arthropoda</taxon>
        <taxon>Hexapoda</taxon>
        <taxon>Insecta</taxon>
        <taxon>Pterygota</taxon>
        <taxon>Neoptera</taxon>
        <taxon>Endopterygota</taxon>
        <taxon>Hymenoptera</taxon>
        <taxon>Apocrita</taxon>
        <taxon>Ichneumonoidea</taxon>
        <taxon>Braconidae</taxon>
        <taxon>Microgastrinae</taxon>
        <taxon>Cotesia</taxon>
    </lineage>
</organism>
<evidence type="ECO:0000313" key="2">
    <source>
        <dbReference type="EMBL" id="CAG5070430.1"/>
    </source>
</evidence>
<accession>A0A8J2E070</accession>
<name>A0A8J2E070_COTCN</name>
<keyword evidence="3" id="KW-1185">Reference proteome</keyword>
<gene>
    <name evidence="2" type="ORF">HICCMSTLAB_LOCUS19</name>
</gene>
<sequence length="129" mass="14993">RDNDKNNSRERLKNLTSRTKEEDNSIKSLVVCIKMHKDILKFSELMEENYTNYFFILLDFILFGLSVTGFQVRTIIPKKMKLLIIFVLMRCKIISKISTGKIYTMSIENCSSVMKTSSISFFTVLSSIQ</sequence>
<keyword evidence="1" id="KW-0472">Membrane</keyword>